<accession>A0A1Q5UHI3</accession>
<dbReference type="Proteomes" id="UP000186955">
    <property type="component" value="Unassembled WGS sequence"/>
</dbReference>
<dbReference type="AlphaFoldDB" id="A0A1Q5UHI3"/>
<evidence type="ECO:0000256" key="3">
    <source>
        <dbReference type="ARBA" id="ARBA00022723"/>
    </source>
</evidence>
<keyword evidence="6" id="KW-1185">Reference proteome</keyword>
<dbReference type="EMBL" id="MNBE01000259">
    <property type="protein sequence ID" value="OKP11913.1"/>
    <property type="molecule type" value="Genomic_DNA"/>
</dbReference>
<evidence type="ECO:0000256" key="2">
    <source>
        <dbReference type="ARBA" id="ARBA00006217"/>
    </source>
</evidence>
<protein>
    <recommendedName>
        <fullName evidence="7">Carbonic anhydrase</fullName>
    </recommendedName>
</protein>
<comment type="cofactor">
    <cofactor evidence="1">
        <name>Zn(2+)</name>
        <dbReference type="ChEBI" id="CHEBI:29105"/>
    </cofactor>
</comment>
<gene>
    <name evidence="5" type="ORF">PENSUB_2583</name>
</gene>
<keyword evidence="4" id="KW-0862">Zinc</keyword>
<keyword evidence="3" id="KW-0479">Metal-binding</keyword>
<comment type="caution">
    <text evidence="5">The sequence shown here is derived from an EMBL/GenBank/DDBJ whole genome shotgun (WGS) entry which is preliminary data.</text>
</comment>
<dbReference type="STRING" id="1316194.A0A1Q5UHI3"/>
<evidence type="ECO:0000256" key="4">
    <source>
        <dbReference type="ARBA" id="ARBA00022833"/>
    </source>
</evidence>
<dbReference type="PANTHER" id="PTHR43175:SF3">
    <property type="entry name" value="CARBON DISULFIDE HYDROLASE"/>
    <property type="match status" value="1"/>
</dbReference>
<reference evidence="5 6" key="1">
    <citation type="submission" date="2016-10" db="EMBL/GenBank/DDBJ databases">
        <title>Genome sequence of the ascomycete fungus Penicillium subrubescens.</title>
        <authorList>
            <person name="De Vries R.P."/>
            <person name="Peng M."/>
            <person name="Dilokpimol A."/>
            <person name="Hilden K."/>
            <person name="Makela M.R."/>
            <person name="Grigoriev I."/>
            <person name="Riley R."/>
            <person name="Granchi Z."/>
        </authorList>
    </citation>
    <scope>NUCLEOTIDE SEQUENCE [LARGE SCALE GENOMIC DNA]</scope>
    <source>
        <strain evidence="5 6">CBS 132785</strain>
    </source>
</reference>
<dbReference type="SUPFAM" id="SSF53056">
    <property type="entry name" value="beta-carbonic anhydrase, cab"/>
    <property type="match status" value="1"/>
</dbReference>
<sequence length="72" mass="8019">MLTFTDDVIRGKIRSELKQNADHIAFLPFGDLKQSVLDDIQILKESPLVLDVPITGYVYEVETGKIVKIGSS</sequence>
<name>A0A1Q5UHI3_9EURO</name>
<dbReference type="InterPro" id="IPR036874">
    <property type="entry name" value="Carbonic_anhydrase_sf"/>
</dbReference>
<evidence type="ECO:0000313" key="5">
    <source>
        <dbReference type="EMBL" id="OKP11913.1"/>
    </source>
</evidence>
<dbReference type="Gene3D" id="3.40.1050.10">
    <property type="entry name" value="Carbonic anhydrase"/>
    <property type="match status" value="1"/>
</dbReference>
<comment type="similarity">
    <text evidence="2">Belongs to the beta-class carbonic anhydrase family.</text>
</comment>
<evidence type="ECO:0000256" key="1">
    <source>
        <dbReference type="ARBA" id="ARBA00001947"/>
    </source>
</evidence>
<dbReference type="GO" id="GO:0004089">
    <property type="term" value="F:carbonate dehydratase activity"/>
    <property type="evidence" value="ECO:0007669"/>
    <property type="project" value="InterPro"/>
</dbReference>
<evidence type="ECO:0008006" key="7">
    <source>
        <dbReference type="Google" id="ProtNLM"/>
    </source>
</evidence>
<dbReference type="PANTHER" id="PTHR43175">
    <property type="entry name" value="CARBONIC ANHYDRASE"/>
    <property type="match status" value="1"/>
</dbReference>
<organism evidence="5 6">
    <name type="scientific">Penicillium subrubescens</name>
    <dbReference type="NCBI Taxonomy" id="1316194"/>
    <lineage>
        <taxon>Eukaryota</taxon>
        <taxon>Fungi</taxon>
        <taxon>Dikarya</taxon>
        <taxon>Ascomycota</taxon>
        <taxon>Pezizomycotina</taxon>
        <taxon>Eurotiomycetes</taxon>
        <taxon>Eurotiomycetidae</taxon>
        <taxon>Eurotiales</taxon>
        <taxon>Aspergillaceae</taxon>
        <taxon>Penicillium</taxon>
    </lineage>
</organism>
<evidence type="ECO:0000313" key="6">
    <source>
        <dbReference type="Proteomes" id="UP000186955"/>
    </source>
</evidence>
<proteinExistence type="inferred from homology"/>
<dbReference type="GO" id="GO:0008270">
    <property type="term" value="F:zinc ion binding"/>
    <property type="evidence" value="ECO:0007669"/>
    <property type="project" value="InterPro"/>
</dbReference>
<dbReference type="InterPro" id="IPR001765">
    <property type="entry name" value="Carbonic_anhydrase"/>
</dbReference>